<dbReference type="SUPFAM" id="SSF53850">
    <property type="entry name" value="Periplasmic binding protein-like II"/>
    <property type="match status" value="1"/>
</dbReference>
<dbReference type="Gene3D" id="1.10.10.10">
    <property type="entry name" value="Winged helix-like DNA-binding domain superfamily/Winged helix DNA-binding domain"/>
    <property type="match status" value="1"/>
</dbReference>
<evidence type="ECO:0000256" key="1">
    <source>
        <dbReference type="ARBA" id="ARBA00009437"/>
    </source>
</evidence>
<dbReference type="InterPro" id="IPR036390">
    <property type="entry name" value="WH_DNA-bd_sf"/>
</dbReference>
<organism evidence="6 7">
    <name type="scientific">Ascidiaceihabitans donghaensis</name>
    <dbReference type="NCBI Taxonomy" id="1510460"/>
    <lineage>
        <taxon>Bacteria</taxon>
        <taxon>Pseudomonadati</taxon>
        <taxon>Pseudomonadota</taxon>
        <taxon>Alphaproteobacteria</taxon>
        <taxon>Rhodobacterales</taxon>
        <taxon>Paracoccaceae</taxon>
        <taxon>Ascidiaceihabitans</taxon>
    </lineage>
</organism>
<proteinExistence type="inferred from homology"/>
<sequence length="305" mass="34153">MLGAQNLDWEDVKSFAVVAVAGSVRRAAKELKVHHSTISRRIDSLEHALGTKLFDRRPEGYVLTAAGETFSGTVQECGLLLNNTERFISGQDRDLSGKITVTMAESLAVHAFAPRLAEFAKLHPNIEVHMIMTTKVIDLSRREADIALRIDNNPPQTLVGKRLFPYFQTVYATQKYLDDHDFETRPEEARWVAWHAGKNRFPAWTKEAGFGRVPLWGHFPEPAMQQAAARGGLGLAMLPCMMGDSDPELVRATSRKPMKARDIWLLTHSDLRQTARIRAFMTFAENVMQDAKPRILGHLHEGSGA</sequence>
<dbReference type="AlphaFoldDB" id="A0A2R8BBG7"/>
<dbReference type="InterPro" id="IPR005119">
    <property type="entry name" value="LysR_subst-bd"/>
</dbReference>
<keyword evidence="7" id="KW-1185">Reference proteome</keyword>
<dbReference type="InterPro" id="IPR058163">
    <property type="entry name" value="LysR-type_TF_proteobact-type"/>
</dbReference>
<dbReference type="InterPro" id="IPR036388">
    <property type="entry name" value="WH-like_DNA-bd_sf"/>
</dbReference>
<dbReference type="PANTHER" id="PTHR30537">
    <property type="entry name" value="HTH-TYPE TRANSCRIPTIONAL REGULATOR"/>
    <property type="match status" value="1"/>
</dbReference>
<dbReference type="InterPro" id="IPR000847">
    <property type="entry name" value="LysR_HTH_N"/>
</dbReference>
<dbReference type="GO" id="GO:0003700">
    <property type="term" value="F:DNA-binding transcription factor activity"/>
    <property type="evidence" value="ECO:0007669"/>
    <property type="project" value="InterPro"/>
</dbReference>
<feature type="domain" description="HTH lysR-type" evidence="5">
    <location>
        <begin position="7"/>
        <end position="64"/>
    </location>
</feature>
<evidence type="ECO:0000313" key="7">
    <source>
        <dbReference type="Proteomes" id="UP000244880"/>
    </source>
</evidence>
<dbReference type="EMBL" id="OMOR01000001">
    <property type="protein sequence ID" value="SPH20423.1"/>
    <property type="molecule type" value="Genomic_DNA"/>
</dbReference>
<dbReference type="Pfam" id="PF00126">
    <property type="entry name" value="HTH_1"/>
    <property type="match status" value="1"/>
</dbReference>
<keyword evidence="3" id="KW-0238">DNA-binding</keyword>
<dbReference type="Proteomes" id="UP000244880">
    <property type="component" value="Unassembled WGS sequence"/>
</dbReference>
<dbReference type="GO" id="GO:0043565">
    <property type="term" value="F:sequence-specific DNA binding"/>
    <property type="evidence" value="ECO:0007669"/>
    <property type="project" value="TreeGrafter"/>
</dbReference>
<keyword evidence="4" id="KW-0804">Transcription</keyword>
<keyword evidence="2" id="KW-0805">Transcription regulation</keyword>
<evidence type="ECO:0000256" key="4">
    <source>
        <dbReference type="ARBA" id="ARBA00023163"/>
    </source>
</evidence>
<evidence type="ECO:0000256" key="3">
    <source>
        <dbReference type="ARBA" id="ARBA00023125"/>
    </source>
</evidence>
<gene>
    <name evidence="6" type="primary">gcvA_5</name>
    <name evidence="6" type="ORF">ASD8599_01158</name>
</gene>
<evidence type="ECO:0000259" key="5">
    <source>
        <dbReference type="PROSITE" id="PS50931"/>
    </source>
</evidence>
<dbReference type="SUPFAM" id="SSF46785">
    <property type="entry name" value="Winged helix' DNA-binding domain"/>
    <property type="match status" value="1"/>
</dbReference>
<dbReference type="Gene3D" id="3.40.190.290">
    <property type="match status" value="1"/>
</dbReference>
<accession>A0A2R8BBG7</accession>
<reference evidence="6 7" key="1">
    <citation type="submission" date="2018-03" db="EMBL/GenBank/DDBJ databases">
        <authorList>
            <person name="Keele B.F."/>
        </authorList>
    </citation>
    <scope>NUCLEOTIDE SEQUENCE [LARGE SCALE GENOMIC DNA]</scope>
    <source>
        <strain evidence="6 7">CECT 8599</strain>
    </source>
</reference>
<evidence type="ECO:0000256" key="2">
    <source>
        <dbReference type="ARBA" id="ARBA00023015"/>
    </source>
</evidence>
<evidence type="ECO:0000313" key="6">
    <source>
        <dbReference type="EMBL" id="SPH20423.1"/>
    </source>
</evidence>
<dbReference type="RefSeq" id="WP_181364416.1">
    <property type="nucleotide sequence ID" value="NZ_OMOR01000001.1"/>
</dbReference>
<dbReference type="PANTHER" id="PTHR30537:SF3">
    <property type="entry name" value="TRANSCRIPTIONAL REGULATORY PROTEIN"/>
    <property type="match status" value="1"/>
</dbReference>
<dbReference type="PROSITE" id="PS50931">
    <property type="entry name" value="HTH_LYSR"/>
    <property type="match status" value="1"/>
</dbReference>
<dbReference type="GO" id="GO:0006351">
    <property type="term" value="P:DNA-templated transcription"/>
    <property type="evidence" value="ECO:0007669"/>
    <property type="project" value="TreeGrafter"/>
</dbReference>
<comment type="similarity">
    <text evidence="1">Belongs to the LysR transcriptional regulatory family.</text>
</comment>
<name>A0A2R8BBG7_9RHOB</name>
<dbReference type="Pfam" id="PF03466">
    <property type="entry name" value="LysR_substrate"/>
    <property type="match status" value="1"/>
</dbReference>
<protein>
    <submittedName>
        <fullName evidence="6">Glycine cleavage system transcriptional activator</fullName>
    </submittedName>
</protein>